<keyword evidence="1" id="KW-1133">Transmembrane helix</keyword>
<name>A0A1A5YBK4_9BACL</name>
<dbReference type="AlphaFoldDB" id="A0A1A5YBK4"/>
<organism evidence="2 3">
    <name type="scientific">Paenibacillus oryzae</name>
    <dbReference type="NCBI Taxonomy" id="1844972"/>
    <lineage>
        <taxon>Bacteria</taxon>
        <taxon>Bacillati</taxon>
        <taxon>Bacillota</taxon>
        <taxon>Bacilli</taxon>
        <taxon>Bacillales</taxon>
        <taxon>Paenibacillaceae</taxon>
        <taxon>Paenibacillus</taxon>
    </lineage>
</organism>
<proteinExistence type="predicted"/>
<dbReference type="EMBL" id="LYPA01000076">
    <property type="protein sequence ID" value="OBR62977.1"/>
    <property type="molecule type" value="Genomic_DNA"/>
</dbReference>
<dbReference type="RefSeq" id="WP_068686861.1">
    <property type="nucleotide sequence ID" value="NZ_LYPA01000076.1"/>
</dbReference>
<dbReference type="OrthoDB" id="2611907at2"/>
<keyword evidence="3" id="KW-1185">Reference proteome</keyword>
<evidence type="ECO:0000313" key="2">
    <source>
        <dbReference type="EMBL" id="OBR62977.1"/>
    </source>
</evidence>
<gene>
    <name evidence="2" type="ORF">A7K91_09685</name>
</gene>
<evidence type="ECO:0000313" key="3">
    <source>
        <dbReference type="Proteomes" id="UP000092024"/>
    </source>
</evidence>
<protein>
    <submittedName>
        <fullName evidence="2">Uncharacterized protein</fullName>
    </submittedName>
</protein>
<comment type="caution">
    <text evidence="2">The sequence shown here is derived from an EMBL/GenBank/DDBJ whole genome shotgun (WGS) entry which is preliminary data.</text>
</comment>
<dbReference type="Proteomes" id="UP000092024">
    <property type="component" value="Unassembled WGS sequence"/>
</dbReference>
<accession>A0A1A5YBK4</accession>
<sequence length="198" mass="22623">MLMKNKVLSSFIMILVLALISIYVYYDQTTLKEAPLGHFNHAVYDSAKDLYDDVELVVLANVTSESKAVIIEGEYLDGYSLTEVNVEHVIKNDGESLSNQDSITIIEPAFTMENKFPSVGKTQYYSEDYRKAAPGASYLLFLNWDENKEAYWVHALHQGKFNVDQSDLKEMAVQEHNEQFKALKADVIQTYFNTIELE</sequence>
<feature type="transmembrane region" description="Helical" evidence="1">
    <location>
        <begin position="7"/>
        <end position="26"/>
    </location>
</feature>
<keyword evidence="1" id="KW-0472">Membrane</keyword>
<keyword evidence="1" id="KW-0812">Transmembrane</keyword>
<evidence type="ECO:0000256" key="1">
    <source>
        <dbReference type="SAM" id="Phobius"/>
    </source>
</evidence>
<reference evidence="2 3" key="1">
    <citation type="submission" date="2016-05" db="EMBL/GenBank/DDBJ databases">
        <title>Paenibacillus oryzae. sp. nov., isolated from the rice root.</title>
        <authorList>
            <person name="Zhang J."/>
            <person name="Zhang X."/>
        </authorList>
    </citation>
    <scope>NUCLEOTIDE SEQUENCE [LARGE SCALE GENOMIC DNA]</scope>
    <source>
        <strain evidence="2 3">1DrF-4</strain>
    </source>
</reference>